<accession>A0A0P7AUM6</accession>
<feature type="transmembrane region" description="Helical" evidence="6">
    <location>
        <begin position="305"/>
        <end position="321"/>
    </location>
</feature>
<dbReference type="OrthoDB" id="9807977at2"/>
<dbReference type="GO" id="GO:0015920">
    <property type="term" value="P:lipopolysaccharide transport"/>
    <property type="evidence" value="ECO:0007669"/>
    <property type="project" value="TreeGrafter"/>
</dbReference>
<feature type="transmembrane region" description="Helical" evidence="6">
    <location>
        <begin position="279"/>
        <end position="298"/>
    </location>
</feature>
<evidence type="ECO:0000313" key="7">
    <source>
        <dbReference type="EMBL" id="KPM31553.1"/>
    </source>
</evidence>
<evidence type="ECO:0000256" key="6">
    <source>
        <dbReference type="SAM" id="Phobius"/>
    </source>
</evidence>
<keyword evidence="8" id="KW-1185">Reference proteome</keyword>
<evidence type="ECO:0000256" key="1">
    <source>
        <dbReference type="ARBA" id="ARBA00004651"/>
    </source>
</evidence>
<dbReference type="EMBL" id="LDJX01000004">
    <property type="protein sequence ID" value="KPM31553.1"/>
    <property type="molecule type" value="Genomic_DNA"/>
</dbReference>
<evidence type="ECO:0000256" key="3">
    <source>
        <dbReference type="ARBA" id="ARBA00022692"/>
    </source>
</evidence>
<dbReference type="PANTHER" id="PTHR33529">
    <property type="entry name" value="SLR0882 PROTEIN-RELATED"/>
    <property type="match status" value="1"/>
</dbReference>
<feature type="transmembrane region" description="Helical" evidence="6">
    <location>
        <begin position="333"/>
        <end position="355"/>
    </location>
</feature>
<feature type="transmembrane region" description="Helical" evidence="6">
    <location>
        <begin position="12"/>
        <end position="31"/>
    </location>
</feature>
<comment type="caution">
    <text evidence="7">The sequence shown here is derived from an EMBL/GenBank/DDBJ whole genome shotgun (WGS) entry which is preliminary data.</text>
</comment>
<protein>
    <submittedName>
        <fullName evidence="7">YjgP/YjgQ family permease</fullName>
    </submittedName>
</protein>
<keyword evidence="5 6" id="KW-0472">Membrane</keyword>
<name>A0A0P7AUM6_9FLAO</name>
<keyword evidence="4 6" id="KW-1133">Transmembrane helix</keyword>
<keyword evidence="2" id="KW-1003">Cell membrane</keyword>
<comment type="subcellular location">
    <subcellularLocation>
        <location evidence="1">Cell membrane</location>
        <topology evidence="1">Multi-pass membrane protein</topology>
    </subcellularLocation>
</comment>
<dbReference type="STRING" id="1300341.I595_2045"/>
<evidence type="ECO:0000256" key="2">
    <source>
        <dbReference type="ARBA" id="ARBA00022475"/>
    </source>
</evidence>
<dbReference type="Proteomes" id="UP000050280">
    <property type="component" value="Unassembled WGS sequence"/>
</dbReference>
<reference evidence="7 8" key="1">
    <citation type="submission" date="2015-09" db="EMBL/GenBank/DDBJ databases">
        <title>Genome sequence of the marine flavobacterium Croceitalea dokdonensis DOKDO 023 that contains proton- and sodium-pumping rhodopsins.</title>
        <authorList>
            <person name="Kwon S.-K."/>
            <person name="Lee H.K."/>
            <person name="Kwak M.-J."/>
            <person name="Kim J.F."/>
        </authorList>
    </citation>
    <scope>NUCLEOTIDE SEQUENCE [LARGE SCALE GENOMIC DNA]</scope>
    <source>
        <strain evidence="7 8">DOKDO 023</strain>
    </source>
</reference>
<evidence type="ECO:0000256" key="5">
    <source>
        <dbReference type="ARBA" id="ARBA00023136"/>
    </source>
</evidence>
<keyword evidence="3 6" id="KW-0812">Transmembrane</keyword>
<gene>
    <name evidence="7" type="ORF">I595_2045</name>
</gene>
<feature type="transmembrane region" description="Helical" evidence="6">
    <location>
        <begin position="51"/>
        <end position="77"/>
    </location>
</feature>
<dbReference type="InterPro" id="IPR005495">
    <property type="entry name" value="LptG/LptF_permease"/>
</dbReference>
<dbReference type="Pfam" id="PF03739">
    <property type="entry name" value="LptF_LptG"/>
    <property type="match status" value="1"/>
</dbReference>
<sequence>MLTILDKYILKRYLITFLGMLLLFVPIGIMANLAEKIGKIIDNEAPLAEVIAYYGNFTLVIGNLLLPIFLFLSIIFFTSKLASNTEIVAILSSGVSYNRFLRPYFIGAGLVAIFIFVMGMFIVPNASIGFNKFEYTYFKKGRDLQQTSNIFNQLNDTDFIYVKNFDPNRQIGYDFTYERFTENDQLDFKISAQNIRWIEKDSTYRLTSYTKRYIREGNEYIQRKRNLDTLFTFQIDDLTPVSYIADTKNLFELDAFIADQKKKGAANINTYVLVKYKRWALPIAAFVLTIIAVAVSSVKRRGGMGVNLAFGIGVAFIYIFFDKVFGTLAEQSGFSPLLAVLLPNLIFGVVGIFLLQKAKR</sequence>
<proteinExistence type="predicted"/>
<dbReference type="PATRIC" id="fig|1300341.3.peg.2226"/>
<feature type="transmembrane region" description="Helical" evidence="6">
    <location>
        <begin position="104"/>
        <end position="123"/>
    </location>
</feature>
<evidence type="ECO:0000313" key="8">
    <source>
        <dbReference type="Proteomes" id="UP000050280"/>
    </source>
</evidence>
<organism evidence="7 8">
    <name type="scientific">Croceitalea dokdonensis DOKDO 023</name>
    <dbReference type="NCBI Taxonomy" id="1300341"/>
    <lineage>
        <taxon>Bacteria</taxon>
        <taxon>Pseudomonadati</taxon>
        <taxon>Bacteroidota</taxon>
        <taxon>Flavobacteriia</taxon>
        <taxon>Flavobacteriales</taxon>
        <taxon>Flavobacteriaceae</taxon>
        <taxon>Croceitalea</taxon>
    </lineage>
</organism>
<evidence type="ECO:0000256" key="4">
    <source>
        <dbReference type="ARBA" id="ARBA00022989"/>
    </source>
</evidence>
<dbReference type="AlphaFoldDB" id="A0A0P7AUM6"/>
<dbReference type="PANTHER" id="PTHR33529:SF8">
    <property type="entry name" value="PERMEASE, YJGP_YJGQ FAMILY"/>
    <property type="match status" value="1"/>
</dbReference>
<dbReference type="RefSeq" id="WP_054559162.1">
    <property type="nucleotide sequence ID" value="NZ_LDJX01000004.1"/>
</dbReference>
<dbReference type="GO" id="GO:0043190">
    <property type="term" value="C:ATP-binding cassette (ABC) transporter complex"/>
    <property type="evidence" value="ECO:0007669"/>
    <property type="project" value="TreeGrafter"/>
</dbReference>